<organism evidence="1 2">
    <name type="scientific">Portunus trituberculatus</name>
    <name type="common">Swimming crab</name>
    <name type="synonym">Neptunus trituberculatus</name>
    <dbReference type="NCBI Taxonomy" id="210409"/>
    <lineage>
        <taxon>Eukaryota</taxon>
        <taxon>Metazoa</taxon>
        <taxon>Ecdysozoa</taxon>
        <taxon>Arthropoda</taxon>
        <taxon>Crustacea</taxon>
        <taxon>Multicrustacea</taxon>
        <taxon>Malacostraca</taxon>
        <taxon>Eumalacostraca</taxon>
        <taxon>Eucarida</taxon>
        <taxon>Decapoda</taxon>
        <taxon>Pleocyemata</taxon>
        <taxon>Brachyura</taxon>
        <taxon>Eubrachyura</taxon>
        <taxon>Portunoidea</taxon>
        <taxon>Portunidae</taxon>
        <taxon>Portuninae</taxon>
        <taxon>Portunus</taxon>
    </lineage>
</organism>
<proteinExistence type="predicted"/>
<keyword evidence="2" id="KW-1185">Reference proteome</keyword>
<accession>A0A5B7J2Y0</accession>
<evidence type="ECO:0000313" key="2">
    <source>
        <dbReference type="Proteomes" id="UP000324222"/>
    </source>
</evidence>
<gene>
    <name evidence="1" type="ORF">E2C01_087287</name>
</gene>
<sequence>MLCCCAVKCCYKTKGEGGQVTHTTTSHQITSHTELCLVSPAQTYTKFVQSDVLSNLSDKVNEWPIH</sequence>
<protein>
    <submittedName>
        <fullName evidence="1">Uncharacterized protein</fullName>
    </submittedName>
</protein>
<name>A0A5B7J2Y0_PORTR</name>
<dbReference type="AlphaFoldDB" id="A0A5B7J2Y0"/>
<dbReference type="EMBL" id="VSRR010090481">
    <property type="protein sequence ID" value="MPC92211.1"/>
    <property type="molecule type" value="Genomic_DNA"/>
</dbReference>
<dbReference type="Proteomes" id="UP000324222">
    <property type="component" value="Unassembled WGS sequence"/>
</dbReference>
<comment type="caution">
    <text evidence="1">The sequence shown here is derived from an EMBL/GenBank/DDBJ whole genome shotgun (WGS) entry which is preliminary data.</text>
</comment>
<evidence type="ECO:0000313" key="1">
    <source>
        <dbReference type="EMBL" id="MPC92211.1"/>
    </source>
</evidence>
<reference evidence="1 2" key="1">
    <citation type="submission" date="2019-05" db="EMBL/GenBank/DDBJ databases">
        <title>Another draft genome of Portunus trituberculatus and its Hox gene families provides insights of decapod evolution.</title>
        <authorList>
            <person name="Jeong J.-H."/>
            <person name="Song I."/>
            <person name="Kim S."/>
            <person name="Choi T."/>
            <person name="Kim D."/>
            <person name="Ryu S."/>
            <person name="Kim W."/>
        </authorList>
    </citation>
    <scope>NUCLEOTIDE SEQUENCE [LARGE SCALE GENOMIC DNA]</scope>
    <source>
        <tissue evidence="1">Muscle</tissue>
    </source>
</reference>